<feature type="compositionally biased region" description="Polar residues" evidence="1">
    <location>
        <begin position="1"/>
        <end position="17"/>
    </location>
</feature>
<dbReference type="Proteomes" id="UP001605036">
    <property type="component" value="Unassembled WGS sequence"/>
</dbReference>
<feature type="region of interest" description="Disordered" evidence="1">
    <location>
        <begin position="486"/>
        <end position="527"/>
    </location>
</feature>
<feature type="compositionally biased region" description="Basic and acidic residues" evidence="1">
    <location>
        <begin position="627"/>
        <end position="643"/>
    </location>
</feature>
<sequence>MNHESSSGKTKLDSSPTRVAPRPAGKREEEEVGNDKVESGSKLADLCDEDKAKVARLINQVLVQPDKYAQSFTPTAEKFKAGFPVTALQAGCSNYLHDLSTMNEGACDRLPTAAETGSERGMGVENQGEFNGNLEKPDVKTGSGLRGKENQFSEQIATGDKVSEHDSLTEQQKTLPQRRRPLPRPLPDLVVNILHAQKEVMTSANRSTVVNTSGEMHESGSTNAGRREERDSIDNEGGENEAIQCSEATHHKYSGESDESFKSSKSKKKLRFDPTAGEEGEFYYASDLGKSVCENSQEELQVRGTEVEDREAQHQQPPAELTCSKCIQPNNKTKAARNWENGEVHSPEDPSVFANRQIMSLTRRGDPAVRDMGIPGIIYVTSEDHGPEPSSQSRIIRLKENHYSAGPEAGVSDLRARHAHLCVKCSTPFRSKLRSHHQHRKKEWNEEEMRPNYGNDDTSLTSPISESLLPQSRCVKSSSYILSDNLTSKPPSTRAWNMTVSEEEDSGANSEDFHSRTPSGKQKLVKGKKRVHKIFRQVLRPTGRTRSKGDRELLIGARADDKNSGRAVLVYDTSDDDSDVLPPSAFRSTASGRSFPVQFSLNHRRAGVRYDNKQRATAVEDEGDQGSETRSEKFQVNHEKFETLSESETGNSESLKCSSLVDETIFVPSGDQGATRESNCCRASAEGRLELGSKPGSCTPVMELKPGVKRREKTPITLPKISCKASKPSNTGKQIVEDEERAEAGDIVSQKISTNVENLLSRFIRSNEECAAELIKCFKSKVAATQDSRTSKRTFPEKILSEGKAQKLEESKVRERDSDISTINLPAGKIKLKQTKRCLGCLAVMKDKVSSSEDKIEVEVNEKEILCGRCSTSEAILQNLGLQSPRSRKAGENTTPDPRSSADKHLEANAKQGCTEARSPTLPVTARGQDHEIPSAANDDNEGELEATEEWHIGMFDISLLHLVKDLEVEEIEYWNQINTPYGNSGLRKCDDRRKPWVLGHGQAYTVDKLYHPKRNAGIKHFR</sequence>
<feature type="region of interest" description="Disordered" evidence="1">
    <location>
        <begin position="1"/>
        <end position="44"/>
    </location>
</feature>
<feature type="compositionally biased region" description="Basic and acidic residues" evidence="1">
    <location>
        <begin position="248"/>
        <end position="262"/>
    </location>
</feature>
<reference evidence="2 3" key="1">
    <citation type="submission" date="2024-09" db="EMBL/GenBank/DDBJ databases">
        <title>Chromosome-scale assembly of Riccia fluitans.</title>
        <authorList>
            <person name="Paukszto L."/>
            <person name="Sawicki J."/>
            <person name="Karawczyk K."/>
            <person name="Piernik-Szablinska J."/>
            <person name="Szczecinska M."/>
            <person name="Mazdziarz M."/>
        </authorList>
    </citation>
    <scope>NUCLEOTIDE SEQUENCE [LARGE SCALE GENOMIC DNA]</scope>
    <source>
        <strain evidence="2">Rf_01</strain>
        <tissue evidence="2">Aerial parts of the thallus</tissue>
    </source>
</reference>
<evidence type="ECO:0008006" key="4">
    <source>
        <dbReference type="Google" id="ProtNLM"/>
    </source>
</evidence>
<protein>
    <recommendedName>
        <fullName evidence="4">C2H2-type domain-containing protein</fullName>
    </recommendedName>
</protein>
<feature type="region of interest" description="Disordered" evidence="1">
    <location>
        <begin position="611"/>
        <end position="649"/>
    </location>
</feature>
<feature type="compositionally biased region" description="Polar residues" evidence="1">
    <location>
        <begin position="455"/>
        <end position="467"/>
    </location>
</feature>
<feature type="compositionally biased region" description="Polar residues" evidence="1">
    <location>
        <begin position="486"/>
        <end position="500"/>
    </location>
</feature>
<accession>A0ABD1Z7G7</accession>
<feature type="region of interest" description="Disordered" evidence="1">
    <location>
        <begin position="202"/>
        <end position="279"/>
    </location>
</feature>
<feature type="compositionally biased region" description="Polar residues" evidence="1">
    <location>
        <begin position="202"/>
        <end position="224"/>
    </location>
</feature>
<evidence type="ECO:0000313" key="2">
    <source>
        <dbReference type="EMBL" id="KAL2643445.1"/>
    </source>
</evidence>
<gene>
    <name evidence="2" type="ORF">R1flu_011032</name>
</gene>
<proteinExistence type="predicted"/>
<evidence type="ECO:0000256" key="1">
    <source>
        <dbReference type="SAM" id="MobiDB-lite"/>
    </source>
</evidence>
<organism evidence="2 3">
    <name type="scientific">Riccia fluitans</name>
    <dbReference type="NCBI Taxonomy" id="41844"/>
    <lineage>
        <taxon>Eukaryota</taxon>
        <taxon>Viridiplantae</taxon>
        <taxon>Streptophyta</taxon>
        <taxon>Embryophyta</taxon>
        <taxon>Marchantiophyta</taxon>
        <taxon>Marchantiopsida</taxon>
        <taxon>Marchantiidae</taxon>
        <taxon>Marchantiales</taxon>
        <taxon>Ricciaceae</taxon>
        <taxon>Riccia</taxon>
    </lineage>
</organism>
<feature type="compositionally biased region" description="Basic and acidic residues" evidence="1">
    <location>
        <begin position="25"/>
        <end position="39"/>
    </location>
</feature>
<comment type="caution">
    <text evidence="2">The sequence shown here is derived from an EMBL/GenBank/DDBJ whole genome shotgun (WGS) entry which is preliminary data.</text>
</comment>
<feature type="region of interest" description="Disordered" evidence="1">
    <location>
        <begin position="115"/>
        <end position="185"/>
    </location>
</feature>
<evidence type="ECO:0000313" key="3">
    <source>
        <dbReference type="Proteomes" id="UP001605036"/>
    </source>
</evidence>
<keyword evidence="3" id="KW-1185">Reference proteome</keyword>
<dbReference type="EMBL" id="JBHFFA010000002">
    <property type="protein sequence ID" value="KAL2643445.1"/>
    <property type="molecule type" value="Genomic_DNA"/>
</dbReference>
<feature type="region of interest" description="Disordered" evidence="1">
    <location>
        <begin position="881"/>
        <end position="944"/>
    </location>
</feature>
<dbReference type="AlphaFoldDB" id="A0ABD1Z7G7"/>
<feature type="region of interest" description="Disordered" evidence="1">
    <location>
        <begin position="434"/>
        <end position="467"/>
    </location>
</feature>
<name>A0ABD1Z7G7_9MARC</name>